<dbReference type="PRINTS" id="PR00455">
    <property type="entry name" value="HTHTETR"/>
</dbReference>
<dbReference type="InterPro" id="IPR001647">
    <property type="entry name" value="HTH_TetR"/>
</dbReference>
<evidence type="ECO:0000256" key="3">
    <source>
        <dbReference type="ARBA" id="ARBA00023163"/>
    </source>
</evidence>
<reference evidence="6" key="1">
    <citation type="journal article" date="2014" name="Int. J. Syst. Evol. Microbiol.">
        <title>Complete genome sequence of Corynebacterium casei LMG S-19264T (=DSM 44701T), isolated from a smear-ripened cheese.</title>
        <authorList>
            <consortium name="US DOE Joint Genome Institute (JGI-PGF)"/>
            <person name="Walter F."/>
            <person name="Albersmeier A."/>
            <person name="Kalinowski J."/>
            <person name="Ruckert C."/>
        </authorList>
    </citation>
    <scope>NUCLEOTIDE SEQUENCE</scope>
    <source>
        <strain evidence="6">JCM 4790</strain>
    </source>
</reference>
<keyword evidence="1" id="KW-0805">Transcription regulation</keyword>
<proteinExistence type="predicted"/>
<dbReference type="SUPFAM" id="SSF46689">
    <property type="entry name" value="Homeodomain-like"/>
    <property type="match status" value="1"/>
</dbReference>
<evidence type="ECO:0000313" key="6">
    <source>
        <dbReference type="EMBL" id="GGX92929.1"/>
    </source>
</evidence>
<dbReference type="PANTHER" id="PTHR30055">
    <property type="entry name" value="HTH-TYPE TRANSCRIPTIONAL REGULATOR RUTR"/>
    <property type="match status" value="1"/>
</dbReference>
<evidence type="ECO:0000256" key="1">
    <source>
        <dbReference type="ARBA" id="ARBA00023015"/>
    </source>
</evidence>
<dbReference type="InterPro" id="IPR009057">
    <property type="entry name" value="Homeodomain-like_sf"/>
</dbReference>
<dbReference type="AlphaFoldDB" id="A0A918NTC4"/>
<dbReference type="Pfam" id="PF00440">
    <property type="entry name" value="TetR_N"/>
    <property type="match status" value="1"/>
</dbReference>
<dbReference type="Pfam" id="PF21943">
    <property type="entry name" value="TetR_C_46"/>
    <property type="match status" value="1"/>
</dbReference>
<dbReference type="InterPro" id="IPR054129">
    <property type="entry name" value="DesT_TetR_C"/>
</dbReference>
<reference evidence="6" key="2">
    <citation type="submission" date="2020-09" db="EMBL/GenBank/DDBJ databases">
        <authorList>
            <person name="Sun Q."/>
            <person name="Ohkuma M."/>
        </authorList>
    </citation>
    <scope>NUCLEOTIDE SEQUENCE</scope>
    <source>
        <strain evidence="6">JCM 4790</strain>
    </source>
</reference>
<dbReference type="EMBL" id="BMVU01000031">
    <property type="protein sequence ID" value="GGX92929.1"/>
    <property type="molecule type" value="Genomic_DNA"/>
</dbReference>
<keyword evidence="3" id="KW-0804">Transcription</keyword>
<dbReference type="Gene3D" id="1.10.357.10">
    <property type="entry name" value="Tetracycline Repressor, domain 2"/>
    <property type="match status" value="1"/>
</dbReference>
<sequence>MNISQQRGADRPRARGTERSLARRAELIAIGRTLFADTSYDALSMDDIARQAHVAKGLIYYYFKSKRGYYLAIIEDAVADLLSRAAGGLDLPPEERVHRTVDGYLRYAEHHQAAYRTIVSGGVGFDAEVQAIRDGVREAMIEAIAEGAWGTARPDAAADGSAGGGRSRLAPLPRVALLGWLCSVEGITLDWIGRPGLTRDVMCELLVKMLGGALRAIEELDPAFPAPPAARRGA</sequence>
<dbReference type="RefSeq" id="WP_190192874.1">
    <property type="nucleotide sequence ID" value="NZ_BMVU01000031.1"/>
</dbReference>
<organism evidence="6 7">
    <name type="scientific">Streptomyces minutiscleroticus</name>
    <dbReference type="NCBI Taxonomy" id="68238"/>
    <lineage>
        <taxon>Bacteria</taxon>
        <taxon>Bacillati</taxon>
        <taxon>Actinomycetota</taxon>
        <taxon>Actinomycetes</taxon>
        <taxon>Kitasatosporales</taxon>
        <taxon>Streptomycetaceae</taxon>
        <taxon>Streptomyces</taxon>
    </lineage>
</organism>
<dbReference type="Proteomes" id="UP000619244">
    <property type="component" value="Unassembled WGS sequence"/>
</dbReference>
<evidence type="ECO:0000256" key="4">
    <source>
        <dbReference type="PROSITE-ProRule" id="PRU00335"/>
    </source>
</evidence>
<name>A0A918NTC4_9ACTN</name>
<feature type="domain" description="HTH tetR-type" evidence="5">
    <location>
        <begin position="21"/>
        <end position="81"/>
    </location>
</feature>
<accession>A0A918NTC4</accession>
<dbReference type="InterPro" id="IPR050109">
    <property type="entry name" value="HTH-type_TetR-like_transc_reg"/>
</dbReference>
<dbReference type="PANTHER" id="PTHR30055:SF227">
    <property type="entry name" value="TRANSCRIPTIONAL REGULATORY PROTEIN (PROBABLY TETR-FAMILY)-RELATED"/>
    <property type="match status" value="1"/>
</dbReference>
<evidence type="ECO:0000259" key="5">
    <source>
        <dbReference type="PROSITE" id="PS50977"/>
    </source>
</evidence>
<gene>
    <name evidence="6" type="ORF">GCM10010358_53570</name>
</gene>
<keyword evidence="7" id="KW-1185">Reference proteome</keyword>
<protein>
    <submittedName>
        <fullName evidence="6">TetR family transcriptional regulator</fullName>
    </submittedName>
</protein>
<dbReference type="GO" id="GO:0003700">
    <property type="term" value="F:DNA-binding transcription factor activity"/>
    <property type="evidence" value="ECO:0007669"/>
    <property type="project" value="TreeGrafter"/>
</dbReference>
<comment type="caution">
    <text evidence="6">The sequence shown here is derived from an EMBL/GenBank/DDBJ whole genome shotgun (WGS) entry which is preliminary data.</text>
</comment>
<feature type="DNA-binding region" description="H-T-H motif" evidence="4">
    <location>
        <begin position="44"/>
        <end position="63"/>
    </location>
</feature>
<evidence type="ECO:0000256" key="2">
    <source>
        <dbReference type="ARBA" id="ARBA00023125"/>
    </source>
</evidence>
<keyword evidence="2 4" id="KW-0238">DNA-binding</keyword>
<dbReference type="GO" id="GO:0000976">
    <property type="term" value="F:transcription cis-regulatory region binding"/>
    <property type="evidence" value="ECO:0007669"/>
    <property type="project" value="TreeGrafter"/>
</dbReference>
<dbReference type="PROSITE" id="PS50977">
    <property type="entry name" value="HTH_TETR_2"/>
    <property type="match status" value="1"/>
</dbReference>
<evidence type="ECO:0000313" key="7">
    <source>
        <dbReference type="Proteomes" id="UP000619244"/>
    </source>
</evidence>